<proteinExistence type="inferred from homology"/>
<reference evidence="9" key="2">
    <citation type="submission" date="2021-04" db="EMBL/GenBank/DDBJ databases">
        <authorList>
            <person name="Gilroy R."/>
        </authorList>
    </citation>
    <scope>NUCLEOTIDE SEQUENCE</scope>
    <source>
        <strain evidence="9">ChiGjej1B1-14440</strain>
    </source>
</reference>
<comment type="similarity">
    <text evidence="2">Belongs to the DedA family.</text>
</comment>
<feature type="transmembrane region" description="Helical" evidence="7">
    <location>
        <begin position="53"/>
        <end position="75"/>
    </location>
</feature>
<evidence type="ECO:0000256" key="6">
    <source>
        <dbReference type="ARBA" id="ARBA00023136"/>
    </source>
</evidence>
<dbReference type="EMBL" id="DXET01000199">
    <property type="protein sequence ID" value="HIX82084.1"/>
    <property type="molecule type" value="Genomic_DNA"/>
</dbReference>
<sequence>MLTSFIEFINLYGYKAILVLITLENIFPPIPCELILTFSGFLTTISNLDPPGVIIVATLGSYLGAVILYFCGYLIDYNRLISFLTNKLHFNNDSVYRSINWFDKYGKIIVFLGRLIPIIRSLISIPAGITKMNFFNFSIYTIIGSLIWNAVLVYFGIFLGDNWQLISFYLQRYSIIIVFILIIIFIVKKVRT</sequence>
<evidence type="ECO:0000256" key="3">
    <source>
        <dbReference type="ARBA" id="ARBA00022475"/>
    </source>
</evidence>
<dbReference type="PANTHER" id="PTHR42709:SF6">
    <property type="entry name" value="UNDECAPRENYL PHOSPHATE TRANSPORTER A"/>
    <property type="match status" value="1"/>
</dbReference>
<feature type="domain" description="VTT" evidence="8">
    <location>
        <begin position="30"/>
        <end position="157"/>
    </location>
</feature>
<evidence type="ECO:0000256" key="5">
    <source>
        <dbReference type="ARBA" id="ARBA00022989"/>
    </source>
</evidence>
<comment type="caution">
    <text evidence="9">The sequence shown here is derived from an EMBL/GenBank/DDBJ whole genome shotgun (WGS) entry which is preliminary data.</text>
</comment>
<protein>
    <submittedName>
        <fullName evidence="9">DedA family protein</fullName>
    </submittedName>
</protein>
<evidence type="ECO:0000313" key="9">
    <source>
        <dbReference type="EMBL" id="HIX82084.1"/>
    </source>
</evidence>
<evidence type="ECO:0000256" key="2">
    <source>
        <dbReference type="ARBA" id="ARBA00010792"/>
    </source>
</evidence>
<evidence type="ECO:0000256" key="7">
    <source>
        <dbReference type="SAM" id="Phobius"/>
    </source>
</evidence>
<feature type="transmembrane region" description="Helical" evidence="7">
    <location>
        <begin position="169"/>
        <end position="187"/>
    </location>
</feature>
<feature type="transmembrane region" description="Helical" evidence="7">
    <location>
        <begin position="12"/>
        <end position="41"/>
    </location>
</feature>
<keyword evidence="5 7" id="KW-1133">Transmembrane helix</keyword>
<dbReference type="Proteomes" id="UP000886724">
    <property type="component" value="Unassembled WGS sequence"/>
</dbReference>
<comment type="subcellular location">
    <subcellularLocation>
        <location evidence="1">Cell membrane</location>
        <topology evidence="1">Multi-pass membrane protein</topology>
    </subcellularLocation>
</comment>
<organism evidence="9 10">
    <name type="scientific">Candidatus Erysipelatoclostridium merdavium</name>
    <dbReference type="NCBI Taxonomy" id="2838566"/>
    <lineage>
        <taxon>Bacteria</taxon>
        <taxon>Bacillati</taxon>
        <taxon>Bacillota</taxon>
        <taxon>Erysipelotrichia</taxon>
        <taxon>Erysipelotrichales</taxon>
        <taxon>Erysipelotrichales incertae sedis</taxon>
    </lineage>
</organism>
<dbReference type="InterPro" id="IPR051311">
    <property type="entry name" value="DedA_domain"/>
</dbReference>
<dbReference type="AlphaFoldDB" id="A0A9D1XMJ7"/>
<name>A0A9D1XMJ7_9FIRM</name>
<keyword evidence="4 7" id="KW-0812">Transmembrane</keyword>
<dbReference type="GO" id="GO:0005886">
    <property type="term" value="C:plasma membrane"/>
    <property type="evidence" value="ECO:0007669"/>
    <property type="project" value="UniProtKB-SubCell"/>
</dbReference>
<keyword evidence="3" id="KW-1003">Cell membrane</keyword>
<evidence type="ECO:0000313" key="10">
    <source>
        <dbReference type="Proteomes" id="UP000886724"/>
    </source>
</evidence>
<dbReference type="InterPro" id="IPR032816">
    <property type="entry name" value="VTT_dom"/>
</dbReference>
<dbReference type="Pfam" id="PF09335">
    <property type="entry name" value="VTT_dom"/>
    <property type="match status" value="1"/>
</dbReference>
<feature type="transmembrane region" description="Helical" evidence="7">
    <location>
        <begin position="135"/>
        <end position="157"/>
    </location>
</feature>
<accession>A0A9D1XMJ7</accession>
<evidence type="ECO:0000256" key="4">
    <source>
        <dbReference type="ARBA" id="ARBA00022692"/>
    </source>
</evidence>
<gene>
    <name evidence="9" type="ORF">H9980_08975</name>
</gene>
<reference evidence="9" key="1">
    <citation type="journal article" date="2021" name="PeerJ">
        <title>Extensive microbial diversity within the chicken gut microbiome revealed by metagenomics and culture.</title>
        <authorList>
            <person name="Gilroy R."/>
            <person name="Ravi A."/>
            <person name="Getino M."/>
            <person name="Pursley I."/>
            <person name="Horton D.L."/>
            <person name="Alikhan N.F."/>
            <person name="Baker D."/>
            <person name="Gharbi K."/>
            <person name="Hall N."/>
            <person name="Watson M."/>
            <person name="Adriaenssens E.M."/>
            <person name="Foster-Nyarko E."/>
            <person name="Jarju S."/>
            <person name="Secka A."/>
            <person name="Antonio M."/>
            <person name="Oren A."/>
            <person name="Chaudhuri R.R."/>
            <person name="La Ragione R."/>
            <person name="Hildebrand F."/>
            <person name="Pallen M.J."/>
        </authorList>
    </citation>
    <scope>NUCLEOTIDE SEQUENCE</scope>
    <source>
        <strain evidence="9">ChiGjej1B1-14440</strain>
    </source>
</reference>
<evidence type="ECO:0000259" key="8">
    <source>
        <dbReference type="Pfam" id="PF09335"/>
    </source>
</evidence>
<evidence type="ECO:0000256" key="1">
    <source>
        <dbReference type="ARBA" id="ARBA00004651"/>
    </source>
</evidence>
<dbReference type="PANTHER" id="PTHR42709">
    <property type="entry name" value="ALKALINE PHOSPHATASE LIKE PROTEIN"/>
    <property type="match status" value="1"/>
</dbReference>
<keyword evidence="6 7" id="KW-0472">Membrane</keyword>